<dbReference type="AlphaFoldDB" id="A0A4U1B7L3"/>
<dbReference type="RefSeq" id="WP_136734667.1">
    <property type="nucleotide sequence ID" value="NZ_SWDB01000007.1"/>
</dbReference>
<dbReference type="PANTHER" id="PTHR39338">
    <property type="entry name" value="BLL5662 PROTEIN-RELATED"/>
    <property type="match status" value="1"/>
</dbReference>
<dbReference type="Proteomes" id="UP000307999">
    <property type="component" value="Unassembled WGS sequence"/>
</dbReference>
<dbReference type="PIRSF" id="PIRSF010256">
    <property type="entry name" value="CoxE_vWa"/>
    <property type="match status" value="1"/>
</dbReference>
<dbReference type="Gene3D" id="3.40.50.410">
    <property type="entry name" value="von Willebrand factor, type A domain"/>
    <property type="match status" value="1"/>
</dbReference>
<evidence type="ECO:0000256" key="1">
    <source>
        <dbReference type="SAM" id="MobiDB-lite"/>
    </source>
</evidence>
<name>A0A4U1B7L3_9GAMM</name>
<dbReference type="OrthoDB" id="9790469at2"/>
<sequence>MPTTNQISPLPLVNVSSQLQERIIGFIQLLKSQNFVIGIKEEVDLFASIQHVDLKSRRQFQWHLQAWLCSSREDWQKFDELFSLYWFSSNIRSRFQASDKAPVQTKKQKHSQAEERADRQSQQPSQSGDQPGVDDDPQQLALDTGSREGASATASLARADFQSLTDPEQMQLMQRLVENLARKMRKRLVRRQKISKKAAQLDMRKTLRKNLRFGGTPINLAFKAPRKKQPHLVLFIDVSRSMSMYSFMFLRFARGLSAVFRHVTVFAFHTHLLPITQALKQTDLMRMRNSLALVSQGWSGGTKIGASLATFNQKYRSVLNRQTVSVILSDGLDTGSVETLVEQVRDIKQHSRKLVWLNPLIGRPGYEPKAQAMAATLPLLDVFAAANTLESLQALEQHFTAL</sequence>
<dbReference type="InterPro" id="IPR036465">
    <property type="entry name" value="vWFA_dom_sf"/>
</dbReference>
<dbReference type="EMBL" id="SWDB01000007">
    <property type="protein sequence ID" value="TKB46600.1"/>
    <property type="molecule type" value="Genomic_DNA"/>
</dbReference>
<organism evidence="2 3">
    <name type="scientific">Thalassotalea mangrovi</name>
    <dbReference type="NCBI Taxonomy" id="2572245"/>
    <lineage>
        <taxon>Bacteria</taxon>
        <taxon>Pseudomonadati</taxon>
        <taxon>Pseudomonadota</taxon>
        <taxon>Gammaproteobacteria</taxon>
        <taxon>Alteromonadales</taxon>
        <taxon>Colwelliaceae</taxon>
        <taxon>Thalassotalea</taxon>
    </lineage>
</organism>
<dbReference type="SUPFAM" id="SSF53300">
    <property type="entry name" value="vWA-like"/>
    <property type="match status" value="1"/>
</dbReference>
<feature type="region of interest" description="Disordered" evidence="1">
    <location>
        <begin position="98"/>
        <end position="149"/>
    </location>
</feature>
<protein>
    <submittedName>
        <fullName evidence="2">VWA domain-containing protein</fullName>
    </submittedName>
</protein>
<keyword evidence="3" id="KW-1185">Reference proteome</keyword>
<evidence type="ECO:0000313" key="3">
    <source>
        <dbReference type="Proteomes" id="UP000307999"/>
    </source>
</evidence>
<comment type="caution">
    <text evidence="2">The sequence shown here is derived from an EMBL/GenBank/DDBJ whole genome shotgun (WGS) entry which is preliminary data.</text>
</comment>
<feature type="compositionally biased region" description="Low complexity" evidence="1">
    <location>
        <begin position="120"/>
        <end position="131"/>
    </location>
</feature>
<reference evidence="2 3" key="1">
    <citation type="submission" date="2019-04" db="EMBL/GenBank/DDBJ databases">
        <title>Thalassotalea guangxiensis sp. nov., isolated from sediment of the coastal wetland.</title>
        <authorList>
            <person name="Zheng S."/>
            <person name="Zhang D."/>
        </authorList>
    </citation>
    <scope>NUCLEOTIDE SEQUENCE [LARGE SCALE GENOMIC DNA]</scope>
    <source>
        <strain evidence="2 3">ZS-4</strain>
    </source>
</reference>
<proteinExistence type="predicted"/>
<dbReference type="PANTHER" id="PTHR39338:SF6">
    <property type="entry name" value="BLL5662 PROTEIN"/>
    <property type="match status" value="1"/>
</dbReference>
<dbReference type="Pfam" id="PF05762">
    <property type="entry name" value="VWA_CoxE"/>
    <property type="match status" value="1"/>
</dbReference>
<dbReference type="CDD" id="cd00198">
    <property type="entry name" value="vWFA"/>
    <property type="match status" value="1"/>
</dbReference>
<evidence type="ECO:0000313" key="2">
    <source>
        <dbReference type="EMBL" id="TKB46600.1"/>
    </source>
</evidence>
<dbReference type="InterPro" id="IPR011195">
    <property type="entry name" value="UCP010256"/>
</dbReference>
<gene>
    <name evidence="2" type="ORF">E8M12_03330</name>
</gene>
<accession>A0A4U1B7L3</accession>
<dbReference type="InterPro" id="IPR008912">
    <property type="entry name" value="Uncharacterised_CoxE"/>
</dbReference>